<feature type="domain" description="Nudix hydrolase" evidence="7">
    <location>
        <begin position="23"/>
        <end position="158"/>
    </location>
</feature>
<dbReference type="InterPro" id="IPR045121">
    <property type="entry name" value="CoAse"/>
</dbReference>
<reference evidence="9" key="1">
    <citation type="journal article" date="2019" name="Int. J. Syst. Evol. Microbiol.">
        <title>The Global Catalogue of Microorganisms (GCM) 10K type strain sequencing project: providing services to taxonomists for standard genome sequencing and annotation.</title>
        <authorList>
            <consortium name="The Broad Institute Genomics Platform"/>
            <consortium name="The Broad Institute Genome Sequencing Center for Infectious Disease"/>
            <person name="Wu L."/>
            <person name="Ma J."/>
        </authorList>
    </citation>
    <scope>NUCLEOTIDE SEQUENCE [LARGE SCALE GENOMIC DNA]</scope>
    <source>
        <strain evidence="9">CCUG 54822</strain>
    </source>
</reference>
<name>A0ABW3ZXH5_9BACI</name>
<gene>
    <name evidence="8" type="ORF">ACFQ4A_14535</name>
</gene>
<keyword evidence="5" id="KW-0460">Magnesium</keyword>
<dbReference type="Gene3D" id="3.90.79.10">
    <property type="entry name" value="Nucleoside Triphosphate Pyrophosphohydrolase"/>
    <property type="match status" value="1"/>
</dbReference>
<organism evidence="8 9">
    <name type="scientific">Lentibacillus salinarum</name>
    <dbReference type="NCBI Taxonomy" id="446820"/>
    <lineage>
        <taxon>Bacteria</taxon>
        <taxon>Bacillati</taxon>
        <taxon>Bacillota</taxon>
        <taxon>Bacilli</taxon>
        <taxon>Bacillales</taxon>
        <taxon>Bacillaceae</taxon>
        <taxon>Lentibacillus</taxon>
    </lineage>
</organism>
<comment type="caution">
    <text evidence="8">The sequence shown here is derived from an EMBL/GenBank/DDBJ whole genome shotgun (WGS) entry which is preliminary data.</text>
</comment>
<dbReference type="InterPro" id="IPR015797">
    <property type="entry name" value="NUDIX_hydrolase-like_dom_sf"/>
</dbReference>
<dbReference type="GO" id="GO:0035539">
    <property type="term" value="F:8-oxo-7,8-dihydrodeoxyguanosine triphosphate pyrophosphatase activity"/>
    <property type="evidence" value="ECO:0007669"/>
    <property type="project" value="UniProtKB-EC"/>
</dbReference>
<accession>A0ABW3ZXH5</accession>
<keyword evidence="9" id="KW-1185">Reference proteome</keyword>
<comment type="cofactor">
    <cofactor evidence="1">
        <name>Mn(2+)</name>
        <dbReference type="ChEBI" id="CHEBI:29035"/>
    </cofactor>
</comment>
<protein>
    <submittedName>
        <fullName evidence="8">NUDIX hydrolase</fullName>
        <ecNumber evidence="8">3.6.1.55</ecNumber>
    </submittedName>
</protein>
<evidence type="ECO:0000313" key="8">
    <source>
        <dbReference type="EMBL" id="MFD1362873.1"/>
    </source>
</evidence>
<dbReference type="Pfam" id="PF00293">
    <property type="entry name" value="NUDIX"/>
    <property type="match status" value="1"/>
</dbReference>
<dbReference type="PROSITE" id="PS51462">
    <property type="entry name" value="NUDIX"/>
    <property type="match status" value="1"/>
</dbReference>
<evidence type="ECO:0000313" key="9">
    <source>
        <dbReference type="Proteomes" id="UP001597178"/>
    </source>
</evidence>
<dbReference type="RefSeq" id="WP_382401835.1">
    <property type="nucleotide sequence ID" value="NZ_JBHTNH010000028.1"/>
</dbReference>
<dbReference type="PANTHER" id="PTHR12992">
    <property type="entry name" value="NUDIX HYDROLASE"/>
    <property type="match status" value="1"/>
</dbReference>
<sequence>MDLESIMKKIKQHTPSVLGHEQLTKSAVLLPLIQKENELHVLFEVRAKSMRRQPGEICFPGGRIDMQDKGPREAAIRETTEELGISDEMISDVFPLDYLVTPFGMIIYTYAGLISTRAPFQPNPAEVGELFTVPLTFFLETEPVIHHVNLQVQPEASFPFELIPGGENYNWRTRQMDEYFYIYDENVIWGLTARILAHFVAMIR</sequence>
<keyword evidence="4 8" id="KW-0378">Hydrolase</keyword>
<evidence type="ECO:0000256" key="5">
    <source>
        <dbReference type="ARBA" id="ARBA00022842"/>
    </source>
</evidence>
<dbReference type="CDD" id="cd03426">
    <property type="entry name" value="NUDIX_CoAse_Nudt7"/>
    <property type="match status" value="1"/>
</dbReference>
<evidence type="ECO:0000256" key="4">
    <source>
        <dbReference type="ARBA" id="ARBA00022801"/>
    </source>
</evidence>
<dbReference type="EC" id="3.6.1.55" evidence="8"/>
<evidence type="ECO:0000256" key="3">
    <source>
        <dbReference type="ARBA" id="ARBA00022723"/>
    </source>
</evidence>
<evidence type="ECO:0000256" key="6">
    <source>
        <dbReference type="ARBA" id="ARBA00023211"/>
    </source>
</evidence>
<dbReference type="PANTHER" id="PTHR12992:SF11">
    <property type="entry name" value="MITOCHONDRIAL COENZYME A DIPHOSPHATASE NUDT8"/>
    <property type="match status" value="1"/>
</dbReference>
<evidence type="ECO:0000256" key="1">
    <source>
        <dbReference type="ARBA" id="ARBA00001936"/>
    </source>
</evidence>
<dbReference type="InterPro" id="IPR000086">
    <property type="entry name" value="NUDIX_hydrolase_dom"/>
</dbReference>
<evidence type="ECO:0000256" key="2">
    <source>
        <dbReference type="ARBA" id="ARBA00001946"/>
    </source>
</evidence>
<dbReference type="Proteomes" id="UP001597178">
    <property type="component" value="Unassembled WGS sequence"/>
</dbReference>
<comment type="cofactor">
    <cofactor evidence="2">
        <name>Mg(2+)</name>
        <dbReference type="ChEBI" id="CHEBI:18420"/>
    </cofactor>
</comment>
<dbReference type="SUPFAM" id="SSF55811">
    <property type="entry name" value="Nudix"/>
    <property type="match status" value="1"/>
</dbReference>
<keyword evidence="3" id="KW-0479">Metal-binding</keyword>
<evidence type="ECO:0000259" key="7">
    <source>
        <dbReference type="PROSITE" id="PS51462"/>
    </source>
</evidence>
<dbReference type="EMBL" id="JBHTNH010000028">
    <property type="protein sequence ID" value="MFD1362873.1"/>
    <property type="molecule type" value="Genomic_DNA"/>
</dbReference>
<keyword evidence="6" id="KW-0464">Manganese</keyword>
<proteinExistence type="predicted"/>